<reference evidence="1 2" key="1">
    <citation type="journal article" date="2009" name="Stand. Genomic Sci.">
        <title>Complete genome sequence of Methanocorpusculum labreanum type strain Z.</title>
        <authorList>
            <person name="Anderson I.J."/>
            <person name="Sieprawska-Lupa M."/>
            <person name="Goltsman E."/>
            <person name="Lapidus A."/>
            <person name="Copeland A."/>
            <person name="Glavina Del Rio T."/>
            <person name="Tice H."/>
            <person name="Dalin E."/>
            <person name="Barry K."/>
            <person name="Pitluck S."/>
            <person name="Hauser L."/>
            <person name="Land M."/>
            <person name="Lucas S."/>
            <person name="Richardson P."/>
            <person name="Whitman W.B."/>
            <person name="Kyrpides N.C."/>
        </authorList>
    </citation>
    <scope>NUCLEOTIDE SEQUENCE [LARGE SCALE GENOMIC DNA]</scope>
    <source>
        <strain evidence="2">ATCC 43576 / DSM 4855 / Z</strain>
    </source>
</reference>
<gene>
    <name evidence="1" type="ordered locus">Mlab_0376</name>
</gene>
<evidence type="ECO:0000313" key="1">
    <source>
        <dbReference type="EMBL" id="ABN06552.1"/>
    </source>
</evidence>
<dbReference type="Proteomes" id="UP000000365">
    <property type="component" value="Chromosome"/>
</dbReference>
<evidence type="ECO:0000313" key="2">
    <source>
        <dbReference type="Proteomes" id="UP000000365"/>
    </source>
</evidence>
<dbReference type="STRING" id="410358.Mlab_0376"/>
<sequence length="412" mass="44286">MEIRQHISMQKKLIMFLMALLVCVMVVFTAGCTDTGSDNATVEILYTGAGTMPGLLATGQIDGYINWQPFVAVALEGDIGKVISYSQDLPPKGTWTNHTCCVFGANSKALENPEIAASLSALMILGNKYINDNPDNAAVLTADWLFSSQNMTYGNVTVSSIDVMKTSIPTIKFSSEVTESWMDSNQAFILSQRELGLVTSKLATTSADESAEILYDFGPYESAVLQVESGTFITPAATSTISIGYLPSDHHAPLFVLLKDWEYFKDTYNCYLKPVTEKTGKITDAELYTNGQKIADVKLVEGTGGPQLMTLLQQNAIQYALAGTPPFISAVDKSTGDMSLKILSPIMLEGSGLVASVSSPANDWNSFVSWVKSRSAEGKNVVLGDPQLGSIQDVQLKAALESAGIVYVVKSA</sequence>
<dbReference type="Pfam" id="PF13379">
    <property type="entry name" value="NMT1_2"/>
    <property type="match status" value="2"/>
</dbReference>
<dbReference type="PROSITE" id="PS51257">
    <property type="entry name" value="PROKAR_LIPOPROTEIN"/>
    <property type="match status" value="1"/>
</dbReference>
<dbReference type="PANTHER" id="PTHR30024">
    <property type="entry name" value="ALIPHATIC SULFONATES-BINDING PROTEIN-RELATED"/>
    <property type="match status" value="1"/>
</dbReference>
<accession>A2SQE6</accession>
<dbReference type="AlphaFoldDB" id="A2SQE6"/>
<name>A2SQE6_METLZ</name>
<dbReference type="Gene3D" id="3.40.190.10">
    <property type="entry name" value="Periplasmic binding protein-like II"/>
    <property type="match status" value="2"/>
</dbReference>
<dbReference type="eggNOG" id="arCOG01803">
    <property type="taxonomic scope" value="Archaea"/>
</dbReference>
<proteinExistence type="predicted"/>
<dbReference type="SUPFAM" id="SSF53850">
    <property type="entry name" value="Periplasmic binding protein-like II"/>
    <property type="match status" value="2"/>
</dbReference>
<dbReference type="KEGG" id="mla:Mlab_0376"/>
<keyword evidence="2" id="KW-1185">Reference proteome</keyword>
<organism evidence="1 2">
    <name type="scientific">Methanocorpusculum labreanum (strain ATCC 43576 / DSM 4855 / Z)</name>
    <dbReference type="NCBI Taxonomy" id="410358"/>
    <lineage>
        <taxon>Archaea</taxon>
        <taxon>Methanobacteriati</taxon>
        <taxon>Methanobacteriota</taxon>
        <taxon>Stenosarchaea group</taxon>
        <taxon>Methanomicrobia</taxon>
        <taxon>Methanomicrobiales</taxon>
        <taxon>Methanocorpusculaceae</taxon>
        <taxon>Methanocorpusculum</taxon>
    </lineage>
</organism>
<dbReference type="EMBL" id="CP000559">
    <property type="protein sequence ID" value="ABN06552.1"/>
    <property type="molecule type" value="Genomic_DNA"/>
</dbReference>
<dbReference type="HOGENOM" id="CLU_682594_0_0_2"/>
<protein>
    <submittedName>
        <fullName evidence="1">ABC-type nitrate/sulfonate/bicarbonate transport systems periplasmic components-like protein</fullName>
    </submittedName>
</protein>